<evidence type="ECO:0000256" key="1">
    <source>
        <dbReference type="ARBA" id="ARBA00038240"/>
    </source>
</evidence>
<evidence type="ECO:0000313" key="4">
    <source>
        <dbReference type="Proteomes" id="UP001596267"/>
    </source>
</evidence>
<organism evidence="3 4">
    <name type="scientific">Sporolactobacillus kofuensis</name>
    <dbReference type="NCBI Taxonomy" id="269672"/>
    <lineage>
        <taxon>Bacteria</taxon>
        <taxon>Bacillati</taxon>
        <taxon>Bacillota</taxon>
        <taxon>Bacilli</taxon>
        <taxon>Bacillales</taxon>
        <taxon>Sporolactobacillaceae</taxon>
        <taxon>Sporolactobacillus</taxon>
    </lineage>
</organism>
<dbReference type="InterPro" id="IPR011009">
    <property type="entry name" value="Kinase-like_dom_sf"/>
</dbReference>
<protein>
    <submittedName>
        <fullName evidence="3">Phosphotransferase enzyme family protein</fullName>
    </submittedName>
</protein>
<reference evidence="4" key="1">
    <citation type="journal article" date="2019" name="Int. J. Syst. Evol. Microbiol.">
        <title>The Global Catalogue of Microorganisms (GCM) 10K type strain sequencing project: providing services to taxonomists for standard genome sequencing and annotation.</title>
        <authorList>
            <consortium name="The Broad Institute Genomics Platform"/>
            <consortium name="The Broad Institute Genome Sequencing Center for Infectious Disease"/>
            <person name="Wu L."/>
            <person name="Ma J."/>
        </authorList>
    </citation>
    <scope>NUCLEOTIDE SEQUENCE [LARGE SCALE GENOMIC DNA]</scope>
    <source>
        <strain evidence="4">CCUG 42001</strain>
    </source>
</reference>
<name>A0ABW1WE25_9BACL</name>
<keyword evidence="4" id="KW-1185">Reference proteome</keyword>
<dbReference type="RefSeq" id="WP_253054073.1">
    <property type="nucleotide sequence ID" value="NZ_JAMXWN010000006.1"/>
</dbReference>
<gene>
    <name evidence="3" type="ORF">ACFP7A_07880</name>
</gene>
<evidence type="ECO:0000259" key="2">
    <source>
        <dbReference type="Pfam" id="PF01636"/>
    </source>
</evidence>
<evidence type="ECO:0000313" key="3">
    <source>
        <dbReference type="EMBL" id="MFC6386518.1"/>
    </source>
</evidence>
<dbReference type="InterPro" id="IPR002575">
    <property type="entry name" value="Aminoglycoside_PTrfase"/>
</dbReference>
<proteinExistence type="inferred from homology"/>
<dbReference type="SUPFAM" id="SSF56112">
    <property type="entry name" value="Protein kinase-like (PK-like)"/>
    <property type="match status" value="1"/>
</dbReference>
<comment type="similarity">
    <text evidence="1">Belongs to the pseudomonas-type ThrB family.</text>
</comment>
<comment type="caution">
    <text evidence="3">The sequence shown here is derived from an EMBL/GenBank/DDBJ whole genome shotgun (WGS) entry which is preliminary data.</text>
</comment>
<dbReference type="Gene3D" id="3.90.1200.10">
    <property type="match status" value="1"/>
</dbReference>
<dbReference type="Proteomes" id="UP001596267">
    <property type="component" value="Unassembled WGS sequence"/>
</dbReference>
<dbReference type="PANTHER" id="PTHR21064">
    <property type="entry name" value="AMINOGLYCOSIDE PHOSPHOTRANSFERASE DOMAIN-CONTAINING PROTEIN-RELATED"/>
    <property type="match status" value="1"/>
</dbReference>
<dbReference type="Pfam" id="PF01636">
    <property type="entry name" value="APH"/>
    <property type="match status" value="1"/>
</dbReference>
<accession>A0ABW1WE25</accession>
<feature type="domain" description="Aminoglycoside phosphotransferase" evidence="2">
    <location>
        <begin position="176"/>
        <end position="319"/>
    </location>
</feature>
<dbReference type="EMBL" id="JBHSTQ010000006">
    <property type="protein sequence ID" value="MFC6386518.1"/>
    <property type="molecule type" value="Genomic_DNA"/>
</dbReference>
<sequence length="413" mass="47455">MESKSCFERLSFAEKINYLQTVAEKAKARWDNPPSSKLTLINFTENATYRLEVENKTKMIMRVQRLDYTTLDSVKTELSWIAELRRTTNLSLNCPLLSRNRKYVEVIESPEMNEKRLVVCFKFIEGQSPADSSDANDDIGGLIRKIDWIPDTLTIPVFKLAALVQQNLGHSKKSTLQASDRQLYRKVGKIAATLHTRAIEWKDPDFFERMEWNFDGTFGKNWNNFYGVSYRSRQWLSQKDISIIDQCVDLIKKRVEAYGKAPDRYGMIHSDLRMANMLKNGDEITVLDFDDCGKGWFMYDIASVVTFMEHRTDLSEVIKELIGGYELVRKLSDEDKQEIGTFIMMRRIGMLQSLISRIGSVIPGSGESQVLTPEVLAFYAKGTAILAKKYLKNFASRPDLTAIPAKHYRVSQQ</sequence>
<dbReference type="PANTHER" id="PTHR21064:SF6">
    <property type="entry name" value="AMINOGLYCOSIDE PHOSPHOTRANSFERASE DOMAIN-CONTAINING PROTEIN"/>
    <property type="match status" value="1"/>
</dbReference>
<dbReference type="InterPro" id="IPR050249">
    <property type="entry name" value="Pseudomonas-type_ThrB"/>
</dbReference>